<name>A0A835YIA3_9STRA</name>
<sequence length="1256" mass="135938">MFIFLSKKIAIPKGIKLHSLAWNPDQGWIACGGESGLMKVLKLESATGQKDPQKAGSDLSMNQTLEGHNGSVMCVTWNSNYSKLTTSDENGLIIVWMLHKGMWYEEMINNRGKSVVRDMKWTSDGQKICIVYEDGAVIVGSVDGNRLWGKELDIYLQHVEWSPDGKRILFVTNNGAIHIYDAAGAKVKLMQLPAATLAAASKPPSDGSARESKHAGDDGDDDDEGYARHNGTSRGGNGASSPALIADIDWYDGAEGYVHQAAPTLAIAFVNGTVQIGRHTDDASPVVVDAGMRVRLAKWSTNGAVLAVSGSVTTRSGSEKKEVSTVKFYTPYGDLVRVLKVPGAGISSLSWEGGGLRIALAVDAYIYFANIRPDYMWGYAPAANVLAFSYQKPDRAEACVALWDLNSQERHLKMVRDLKLLRAAGENALLVSGPVNAAGAHAATLCNAIGSPLEVKHVALAPRFAAMTTTHVVIADARVVYVWQYRTAAQQQVRKYIVATAIKRSTGATVLGSGRERILDPSKAFNPAETPVVPADTYKAPPPDAPPPQDPISAVTANETTLVVACESGLVQVYGLPLLSAEGQIRCRTAPTLLALNCDGSLVAAIDRLGMLTILDLLEAKDGEFMAGDGDTWDVRWSEEDPDQFAVMEKTRLVVFNGLQSEEPVSCNGYVCQFKGLCVKTALLDQIMASPESLEPDWVTEVETKALSDAREVIASSGLAAAYADAAAGGATTHRRLWQLIAESALEALELDVAERAFVGCGDYQGIQFVKRVMSVSDRVKQRAEVSAYFQRYDESEALYRNEMDRKDLAIDLRQRLGDWFRVVHLVKQGGADDQQLIAAWDRIGDYYSERGKWGKASQYYKQARNMPQLVECYLRLEEYSLLGDLIGTLPADTSANQQLLAATGKRLQSLGQATLAATAFVKAGDVKAAIDSAVLVSRWDMAVELAAQHEYPQMEGLVARAAAKLLSDGDRLQAVELYRKAGKASEAALLLAKVAEECGKAGADPLRAKKLHVLAALEVERHRRQAISAAQALTKAGRTAADVVTATAATMDTLMATSDDVGDKRAARVLDSAWRGAEAYHYYMLAQRQLYQGQTEAAMRTAIRCCEFEDVLDAFDVYALVALAAYHCSYFGVCSKAFVKLETLEPAPPSSAVASTDASSVGSSTGGSTARPDADAIQTLAVSIFTRHQPVDPQPLEMHLRDCLEEGRPYQACTVTGQVISSRTRAIMCRTCRHFAAEVELRDISHCPLCHSSTL</sequence>
<evidence type="ECO:0000256" key="4">
    <source>
        <dbReference type="ARBA" id="ARBA00022737"/>
    </source>
</evidence>
<comment type="caution">
    <text evidence="15">The sequence shown here is derived from an EMBL/GenBank/DDBJ whole genome shotgun (WGS) entry which is preliminary data.</text>
</comment>
<evidence type="ECO:0000313" key="15">
    <source>
        <dbReference type="EMBL" id="KAG5175862.1"/>
    </source>
</evidence>
<organism evidence="15 16">
    <name type="scientific">Tribonema minus</name>
    <dbReference type="NCBI Taxonomy" id="303371"/>
    <lineage>
        <taxon>Eukaryota</taxon>
        <taxon>Sar</taxon>
        <taxon>Stramenopiles</taxon>
        <taxon>Ochrophyta</taxon>
        <taxon>PX clade</taxon>
        <taxon>Xanthophyceae</taxon>
        <taxon>Tribonematales</taxon>
        <taxon>Tribonemataceae</taxon>
        <taxon>Tribonema</taxon>
    </lineage>
</organism>
<dbReference type="InterPro" id="IPR036322">
    <property type="entry name" value="WD40_repeat_dom_sf"/>
</dbReference>
<evidence type="ECO:0000256" key="3">
    <source>
        <dbReference type="ARBA" id="ARBA00022574"/>
    </source>
</evidence>
<keyword evidence="16" id="KW-1185">Reference proteome</keyword>
<evidence type="ECO:0000256" key="9">
    <source>
        <dbReference type="PROSITE-ProRule" id="PRU00221"/>
    </source>
</evidence>
<evidence type="ECO:0000259" key="14">
    <source>
        <dbReference type="Pfam" id="PF25768"/>
    </source>
</evidence>
<evidence type="ECO:0000256" key="6">
    <source>
        <dbReference type="ARBA" id="ARBA00023069"/>
    </source>
</evidence>
<evidence type="ECO:0000256" key="5">
    <source>
        <dbReference type="ARBA" id="ARBA00022794"/>
    </source>
</evidence>
<dbReference type="Pfam" id="PF24797">
    <property type="entry name" value="Beta-prop_WDR35_TULP_N"/>
    <property type="match status" value="2"/>
</dbReference>
<feature type="domain" description="IFT121/TULP4 N-terminal" evidence="13">
    <location>
        <begin position="1"/>
        <end position="194"/>
    </location>
</feature>
<feature type="region of interest" description="Disordered" evidence="10">
    <location>
        <begin position="199"/>
        <end position="238"/>
    </location>
</feature>
<dbReference type="PROSITE" id="PS50082">
    <property type="entry name" value="WD_REPEATS_2"/>
    <property type="match status" value="1"/>
</dbReference>
<dbReference type="InterPro" id="IPR011990">
    <property type="entry name" value="TPR-like_helical_dom_sf"/>
</dbReference>
<keyword evidence="3 9" id="KW-0853">WD repeat</keyword>
<dbReference type="GO" id="GO:0061512">
    <property type="term" value="P:protein localization to cilium"/>
    <property type="evidence" value="ECO:0007669"/>
    <property type="project" value="TreeGrafter"/>
</dbReference>
<keyword evidence="6" id="KW-0969">Cilium</keyword>
<dbReference type="InterPro" id="IPR057361">
    <property type="entry name" value="TPR_WDR35"/>
</dbReference>
<evidence type="ECO:0000256" key="2">
    <source>
        <dbReference type="ARBA" id="ARBA00022490"/>
    </source>
</evidence>
<keyword evidence="7" id="KW-0206">Cytoskeleton</keyword>
<dbReference type="GO" id="GO:1905515">
    <property type="term" value="P:non-motile cilium assembly"/>
    <property type="evidence" value="ECO:0007669"/>
    <property type="project" value="TreeGrafter"/>
</dbReference>
<dbReference type="Pfam" id="PF23145">
    <property type="entry name" value="Zf_2nd_IFT121"/>
    <property type="match status" value="1"/>
</dbReference>
<feature type="domain" description="IFT121 second beta-propeller" evidence="12">
    <location>
        <begin position="377"/>
        <end position="703"/>
    </location>
</feature>
<reference evidence="15" key="1">
    <citation type="submission" date="2021-02" db="EMBL/GenBank/DDBJ databases">
        <title>First Annotated Genome of the Yellow-green Alga Tribonema minus.</title>
        <authorList>
            <person name="Mahan K.M."/>
        </authorList>
    </citation>
    <scope>NUCLEOTIDE SEQUENCE</scope>
    <source>
        <strain evidence="15">UTEX B ZZ1240</strain>
    </source>
</reference>
<dbReference type="InterPro" id="IPR056158">
    <property type="entry name" value="Beta-prop_IFT121_2nd"/>
</dbReference>
<evidence type="ECO:0000256" key="8">
    <source>
        <dbReference type="ARBA" id="ARBA00023273"/>
    </source>
</evidence>
<keyword evidence="2" id="KW-0963">Cytoplasm</keyword>
<feature type="compositionally biased region" description="Low complexity" evidence="10">
    <location>
        <begin position="1151"/>
        <end position="1171"/>
    </location>
</feature>
<dbReference type="PROSITE" id="PS50294">
    <property type="entry name" value="WD_REPEATS_REGION"/>
    <property type="match status" value="1"/>
</dbReference>
<accession>A0A835YIA3</accession>
<evidence type="ECO:0000256" key="7">
    <source>
        <dbReference type="ARBA" id="ARBA00023212"/>
    </source>
</evidence>
<feature type="domain" description="IFT121-like TPR repeats" evidence="14">
    <location>
        <begin position="1072"/>
        <end position="1149"/>
    </location>
</feature>
<gene>
    <name evidence="15" type="ORF">JKP88DRAFT_337403</name>
</gene>
<dbReference type="PANTHER" id="PTHR12764:SF5">
    <property type="entry name" value="LD29485P"/>
    <property type="match status" value="1"/>
</dbReference>
<keyword evidence="15" id="KW-0282">Flagellum</keyword>
<evidence type="ECO:0000256" key="1">
    <source>
        <dbReference type="ARBA" id="ARBA00004120"/>
    </source>
</evidence>
<dbReference type="InterPro" id="IPR056170">
    <property type="entry name" value="Znf_IFT121-like"/>
</dbReference>
<keyword evidence="4" id="KW-0677">Repeat</keyword>
<comment type="subcellular location">
    <subcellularLocation>
        <location evidence="1">Cytoplasm</location>
        <location evidence="1">Cytoskeleton</location>
        <location evidence="1">Cilium basal body</location>
    </subcellularLocation>
</comment>
<dbReference type="InterPro" id="IPR001680">
    <property type="entry name" value="WD40_rpt"/>
</dbReference>
<dbReference type="Pfam" id="PF23390">
    <property type="entry name" value="Beta-prop_WDR35_2nd"/>
    <property type="match status" value="1"/>
</dbReference>
<dbReference type="InterPro" id="IPR039857">
    <property type="entry name" value="Ift122/121"/>
</dbReference>
<protein>
    <submittedName>
        <fullName evidence="15">WD40 repeat protein flagellar associated protein</fullName>
    </submittedName>
</protein>
<evidence type="ECO:0000259" key="13">
    <source>
        <dbReference type="Pfam" id="PF24797"/>
    </source>
</evidence>
<dbReference type="Pfam" id="PF25170">
    <property type="entry name" value="TPR_WDR35"/>
    <property type="match status" value="1"/>
</dbReference>
<dbReference type="Pfam" id="PF25768">
    <property type="entry name" value="TPR_IFT121"/>
    <property type="match status" value="1"/>
</dbReference>
<proteinExistence type="predicted"/>
<dbReference type="InterPro" id="IPR017233">
    <property type="entry name" value="WDR35"/>
</dbReference>
<dbReference type="InterPro" id="IPR057979">
    <property type="entry name" value="TPR_IFT121"/>
</dbReference>
<evidence type="ECO:0000259" key="11">
    <source>
        <dbReference type="Pfam" id="PF23145"/>
    </source>
</evidence>
<dbReference type="Proteomes" id="UP000664859">
    <property type="component" value="Unassembled WGS sequence"/>
</dbReference>
<dbReference type="SUPFAM" id="SSF50978">
    <property type="entry name" value="WD40 repeat-like"/>
    <property type="match status" value="1"/>
</dbReference>
<dbReference type="EMBL" id="JAFCMP010000545">
    <property type="protein sequence ID" value="KAG5175862.1"/>
    <property type="molecule type" value="Genomic_DNA"/>
</dbReference>
<feature type="domain" description="IFT121/TULP4 N-terminal" evidence="13">
    <location>
        <begin position="241"/>
        <end position="372"/>
    </location>
</feature>
<dbReference type="OrthoDB" id="10260567at2759"/>
<dbReference type="PANTHER" id="PTHR12764">
    <property type="entry name" value="WD REPEAT DOMAIN-RELATED"/>
    <property type="match status" value="1"/>
</dbReference>
<keyword evidence="5" id="KW-0970">Cilium biogenesis/degradation</keyword>
<keyword evidence="8" id="KW-0966">Cell projection</keyword>
<dbReference type="SUPFAM" id="SSF82171">
    <property type="entry name" value="DPP6 N-terminal domain-like"/>
    <property type="match status" value="1"/>
</dbReference>
<dbReference type="SMART" id="SM00320">
    <property type="entry name" value="WD40"/>
    <property type="match status" value="4"/>
</dbReference>
<feature type="domain" description="IFT121-like zinc finger" evidence="11">
    <location>
        <begin position="1213"/>
        <end position="1254"/>
    </location>
</feature>
<dbReference type="GO" id="GO:0030991">
    <property type="term" value="C:intraciliary transport particle A"/>
    <property type="evidence" value="ECO:0007669"/>
    <property type="project" value="TreeGrafter"/>
</dbReference>
<dbReference type="SUPFAM" id="SSF48452">
    <property type="entry name" value="TPR-like"/>
    <property type="match status" value="1"/>
</dbReference>
<dbReference type="GO" id="GO:0035721">
    <property type="term" value="P:intraciliary retrograde transport"/>
    <property type="evidence" value="ECO:0007669"/>
    <property type="project" value="TreeGrafter"/>
</dbReference>
<dbReference type="PIRSF" id="PIRSF037536">
    <property type="entry name" value="WD_repeat_p35"/>
    <property type="match status" value="1"/>
</dbReference>
<feature type="compositionally biased region" description="Basic and acidic residues" evidence="10">
    <location>
        <begin position="208"/>
        <end position="217"/>
    </location>
</feature>
<evidence type="ECO:0000259" key="12">
    <source>
        <dbReference type="Pfam" id="PF23390"/>
    </source>
</evidence>
<feature type="repeat" description="WD" evidence="9">
    <location>
        <begin position="65"/>
        <end position="96"/>
    </location>
</feature>
<dbReference type="InterPro" id="IPR056159">
    <property type="entry name" value="Beta-prop_IFT121_TULP_N"/>
</dbReference>
<feature type="region of interest" description="Disordered" evidence="10">
    <location>
        <begin position="1150"/>
        <end position="1173"/>
    </location>
</feature>
<dbReference type="Gene3D" id="1.25.40.470">
    <property type="match status" value="1"/>
</dbReference>
<dbReference type="InterPro" id="IPR015943">
    <property type="entry name" value="WD40/YVTN_repeat-like_dom_sf"/>
</dbReference>
<dbReference type="Gene3D" id="2.130.10.10">
    <property type="entry name" value="YVTN repeat-like/Quinoprotein amine dehydrogenase"/>
    <property type="match status" value="2"/>
</dbReference>
<evidence type="ECO:0000256" key="10">
    <source>
        <dbReference type="SAM" id="MobiDB-lite"/>
    </source>
</evidence>
<dbReference type="GO" id="GO:0097730">
    <property type="term" value="C:non-motile cilium"/>
    <property type="evidence" value="ECO:0007669"/>
    <property type="project" value="TreeGrafter"/>
</dbReference>
<evidence type="ECO:0000313" key="16">
    <source>
        <dbReference type="Proteomes" id="UP000664859"/>
    </source>
</evidence>
<dbReference type="AlphaFoldDB" id="A0A835YIA3"/>